<evidence type="ECO:0000256" key="11">
    <source>
        <dbReference type="ARBA" id="ARBA00032636"/>
    </source>
</evidence>
<dbReference type="InterPro" id="IPR000358">
    <property type="entry name" value="RNR_small_fam"/>
</dbReference>
<evidence type="ECO:0000256" key="2">
    <source>
        <dbReference type="ARBA" id="ARBA00001962"/>
    </source>
</evidence>
<dbReference type="NCBIfam" id="NF006201">
    <property type="entry name" value="PRK08326.1-4"/>
    <property type="match status" value="1"/>
</dbReference>
<sequence>MTGTLPAHRTGFASLRRGGLNWDSFPLRLFVKGNRKFWNPADIDFSKDAEDWQTLTDEERRSSTYLCAQFIAGEEAVTEDIQPFMKAMAAEGRFGDEMYLTQFCFEEAKHTEVFRRWMDAVGLTEDLTSYVSENPHYRKLFYEELPESLAVLEHDPSPLNQVRASVTYNHVIEGSLALTGYYAWQKVCTTRGILPGMQQLVKHIGDDERRHMAWGTFTCRRHIAADDSLWDAVQQRMGELLPHALGMIQWVQDQFEEPRPFDNDPQEFIEYAADRAQRRLGAIESARGVPVGQIDLDYSPEQLEETFGEEDAKALANAVS</sequence>
<dbReference type="GO" id="GO:0009263">
    <property type="term" value="P:deoxyribonucleotide biosynthetic process"/>
    <property type="evidence" value="ECO:0007669"/>
    <property type="project" value="InterPro"/>
</dbReference>
<dbReference type="Pfam" id="PF00268">
    <property type="entry name" value="Ribonuc_red_sm"/>
    <property type="match status" value="1"/>
</dbReference>
<accession>A0A3N2GYS8</accession>
<keyword evidence="8" id="KW-0408">Iron</keyword>
<keyword evidence="9" id="KW-0464">Manganese</keyword>
<evidence type="ECO:0000256" key="10">
    <source>
        <dbReference type="ARBA" id="ARBA00031672"/>
    </source>
</evidence>
<evidence type="ECO:0000256" key="6">
    <source>
        <dbReference type="ARBA" id="ARBA00022723"/>
    </source>
</evidence>
<keyword evidence="7" id="KW-0560">Oxidoreductase</keyword>
<protein>
    <recommendedName>
        <fullName evidence="5">R2-like ligand binding oxidase</fullName>
    </recommendedName>
    <alternativeName>
        <fullName evidence="11">Ribonucleotide reductase R2 subunit homolog</fullName>
    </alternativeName>
    <alternativeName>
        <fullName evidence="10">Ribonucleotide reductase small subunit homolog</fullName>
    </alternativeName>
</protein>
<keyword evidence="6" id="KW-0479">Metal-binding</keyword>
<comment type="cofactor">
    <cofactor evidence="1">
        <name>Mn(2+)</name>
        <dbReference type="ChEBI" id="CHEBI:29035"/>
    </cofactor>
</comment>
<dbReference type="NCBIfam" id="NF006199">
    <property type="entry name" value="PRK08326.1-2"/>
    <property type="match status" value="1"/>
</dbReference>
<gene>
    <name evidence="12" type="ORF">EDD35_4185</name>
</gene>
<dbReference type="GeneID" id="301845524"/>
<dbReference type="RefSeq" id="WP_027933837.1">
    <property type="nucleotide sequence ID" value="NZ_CBDRBK010000071.1"/>
</dbReference>
<dbReference type="EMBL" id="RKHY01000001">
    <property type="protein sequence ID" value="ROS41814.1"/>
    <property type="molecule type" value="Genomic_DNA"/>
</dbReference>
<dbReference type="NCBIfam" id="NF006200">
    <property type="entry name" value="PRK08326.1-3"/>
    <property type="match status" value="1"/>
</dbReference>
<evidence type="ECO:0000256" key="4">
    <source>
        <dbReference type="ARBA" id="ARBA00011738"/>
    </source>
</evidence>
<evidence type="ECO:0000313" key="12">
    <source>
        <dbReference type="EMBL" id="ROS41814.1"/>
    </source>
</evidence>
<dbReference type="GO" id="GO:0046872">
    <property type="term" value="F:metal ion binding"/>
    <property type="evidence" value="ECO:0007669"/>
    <property type="project" value="UniProtKB-KW"/>
</dbReference>
<comment type="caution">
    <text evidence="12">The sequence shown here is derived from an EMBL/GenBank/DDBJ whole genome shotgun (WGS) entry which is preliminary data.</text>
</comment>
<dbReference type="SUPFAM" id="SSF47240">
    <property type="entry name" value="Ferritin-like"/>
    <property type="match status" value="1"/>
</dbReference>
<name>A0A3N2GYS8_9PSEU</name>
<dbReference type="InterPro" id="IPR012348">
    <property type="entry name" value="RNR-like"/>
</dbReference>
<evidence type="ECO:0000256" key="7">
    <source>
        <dbReference type="ARBA" id="ARBA00023002"/>
    </source>
</evidence>
<dbReference type="CDD" id="cd07911">
    <property type="entry name" value="RNRR2_Rv0233_like"/>
    <property type="match status" value="1"/>
</dbReference>
<reference evidence="12 13" key="1">
    <citation type="submission" date="2018-11" db="EMBL/GenBank/DDBJ databases">
        <title>Sequencing the genomes of 1000 actinobacteria strains.</title>
        <authorList>
            <person name="Klenk H.-P."/>
        </authorList>
    </citation>
    <scope>NUCLEOTIDE SEQUENCE [LARGE SCALE GENOMIC DNA]</scope>
    <source>
        <strain evidence="12 13">DSM 44348</strain>
    </source>
</reference>
<keyword evidence="13" id="KW-1185">Reference proteome</keyword>
<comment type="subunit">
    <text evidence="4">Homodimer.</text>
</comment>
<evidence type="ECO:0000313" key="13">
    <source>
        <dbReference type="Proteomes" id="UP000274843"/>
    </source>
</evidence>
<dbReference type="Proteomes" id="UP000274843">
    <property type="component" value="Unassembled WGS sequence"/>
</dbReference>
<evidence type="ECO:0000256" key="8">
    <source>
        <dbReference type="ARBA" id="ARBA00023004"/>
    </source>
</evidence>
<comment type="cofactor">
    <cofactor evidence="2">
        <name>Fe cation</name>
        <dbReference type="ChEBI" id="CHEBI:24875"/>
    </cofactor>
</comment>
<organism evidence="12 13">
    <name type="scientific">Amycolatopsis thermoflava</name>
    <dbReference type="NCBI Taxonomy" id="84480"/>
    <lineage>
        <taxon>Bacteria</taxon>
        <taxon>Bacillati</taxon>
        <taxon>Actinomycetota</taxon>
        <taxon>Actinomycetes</taxon>
        <taxon>Pseudonocardiales</taxon>
        <taxon>Pseudonocardiaceae</taxon>
        <taxon>Amycolatopsis</taxon>
        <taxon>Amycolatopsis methanolica group</taxon>
    </lineage>
</organism>
<evidence type="ECO:0000256" key="5">
    <source>
        <dbReference type="ARBA" id="ARBA00013559"/>
    </source>
</evidence>
<dbReference type="AlphaFoldDB" id="A0A3N2GYS8"/>
<evidence type="ECO:0000256" key="1">
    <source>
        <dbReference type="ARBA" id="ARBA00001936"/>
    </source>
</evidence>
<evidence type="ECO:0000256" key="3">
    <source>
        <dbReference type="ARBA" id="ARBA00007873"/>
    </source>
</evidence>
<comment type="similarity">
    <text evidence="3">Belongs to the ribonucleoside diphosphate reductase small chain family. R2-like ligand binding oxidase subfamily.</text>
</comment>
<dbReference type="GO" id="GO:0016491">
    <property type="term" value="F:oxidoreductase activity"/>
    <property type="evidence" value="ECO:0007669"/>
    <property type="project" value="UniProtKB-KW"/>
</dbReference>
<dbReference type="InterPro" id="IPR009078">
    <property type="entry name" value="Ferritin-like_SF"/>
</dbReference>
<dbReference type="Gene3D" id="1.10.620.20">
    <property type="entry name" value="Ribonucleotide Reductase, subunit A"/>
    <property type="match status" value="1"/>
</dbReference>
<proteinExistence type="inferred from homology"/>
<evidence type="ECO:0000256" key="9">
    <source>
        <dbReference type="ARBA" id="ARBA00023211"/>
    </source>
</evidence>
<dbReference type="InterPro" id="IPR033908">
    <property type="entry name" value="R2LOX"/>
</dbReference>